<proteinExistence type="predicted"/>
<dbReference type="CTD" id="336073"/>
<dbReference type="InterPro" id="IPR036860">
    <property type="entry name" value="SH2_dom_sf"/>
</dbReference>
<feature type="domain" description="SH2" evidence="4">
    <location>
        <begin position="404"/>
        <end position="514"/>
    </location>
</feature>
<dbReference type="AlphaFoldDB" id="A0A6J2VYS3"/>
<reference evidence="6" key="1">
    <citation type="submission" date="2025-08" db="UniProtKB">
        <authorList>
            <consortium name="RefSeq"/>
        </authorList>
    </citation>
    <scope>IDENTIFICATION</scope>
</reference>
<feature type="compositionally biased region" description="Acidic residues" evidence="3">
    <location>
        <begin position="106"/>
        <end position="127"/>
    </location>
</feature>
<dbReference type="GeneID" id="115818837"/>
<dbReference type="Pfam" id="PF07647">
    <property type="entry name" value="SAM_2"/>
    <property type="match status" value="1"/>
</dbReference>
<dbReference type="GO" id="GO:0007169">
    <property type="term" value="P:cell surface receptor protein tyrosine kinase signaling pathway"/>
    <property type="evidence" value="ECO:0007669"/>
    <property type="project" value="TreeGrafter"/>
</dbReference>
<dbReference type="PANTHER" id="PTHR14098:SF1">
    <property type="entry name" value="LYMPHOCYTE CYTOSOLIC PROTEIN 2"/>
    <property type="match status" value="1"/>
</dbReference>
<dbReference type="SUPFAM" id="SSF47769">
    <property type="entry name" value="SAM/Pointed domain"/>
    <property type="match status" value="1"/>
</dbReference>
<feature type="compositionally biased region" description="Acidic residues" evidence="3">
    <location>
        <begin position="139"/>
        <end position="151"/>
    </location>
</feature>
<dbReference type="OrthoDB" id="9934029at2759"/>
<evidence type="ECO:0000256" key="1">
    <source>
        <dbReference type="ARBA" id="ARBA00022999"/>
    </source>
</evidence>
<evidence type="ECO:0000256" key="3">
    <source>
        <dbReference type="SAM" id="MobiDB-lite"/>
    </source>
</evidence>
<accession>A0A6J2VYS3</accession>
<dbReference type="PANTHER" id="PTHR14098">
    <property type="entry name" value="SH2 DOMAIN CONTAINING PROTEIN"/>
    <property type="match status" value="1"/>
</dbReference>
<dbReference type="InterPro" id="IPR051751">
    <property type="entry name" value="Immunoreceptor_sig_adapters"/>
</dbReference>
<dbReference type="Gene3D" id="3.30.505.10">
    <property type="entry name" value="SH2 domain"/>
    <property type="match status" value="1"/>
</dbReference>
<dbReference type="InterPro" id="IPR013761">
    <property type="entry name" value="SAM/pointed_sf"/>
</dbReference>
<sequence>MNFDNIPTKSEVMSWDAPRLADFLKRQDLRGCDKVILKCNMSGQRFLNMTENDLQKFPKLHAPLIIKICSEINKKEEKRRFFTKRAPAPKYHEPDIVHEDQGWSSEEFDQSDEDYEDPDANIDDEGSGGDYESPTEGPVGEEVDSDNDNDYEPPPSDSDELQHRPICPAINNSDYIDRLNHPPPEPPMRPGVSSLPPMPHPHIGGSYPRPDHSPQRPSKPQAKLPSGPPAPLVDRSKKPTTLERNLNDSLLAGKVGGRGQRSATPPRRPPVAERPPDPMRMPKPPLPSATGVRRSASALSQNSPHSRLAPDPRNEFHDDNAKLPSHFNSHTFPLQPRNPSPRPPHSSHSFHSESLPPNMPPSGSLPSRLQDAMNSHRSSSRGPRPPMRHPEPDLDDNEVLDPAWYVGQVRRDQAEGCLRRVNQDGAFLVRDSSKGSPTQPYTLMVLYQDKVYNIQIRYNAERNSYLLGTGMKSSEMFQGVRDIITQHMQLPLLLIDAKNRSSGHQNQCTLSRPAGY</sequence>
<evidence type="ECO:0000259" key="4">
    <source>
        <dbReference type="PROSITE" id="PS50001"/>
    </source>
</evidence>
<keyword evidence="5" id="KW-1185">Reference proteome</keyword>
<dbReference type="GO" id="GO:0035556">
    <property type="term" value="P:intracellular signal transduction"/>
    <property type="evidence" value="ECO:0007669"/>
    <property type="project" value="TreeGrafter"/>
</dbReference>
<dbReference type="GO" id="GO:0005737">
    <property type="term" value="C:cytoplasm"/>
    <property type="evidence" value="ECO:0007669"/>
    <property type="project" value="UniProtKB-ARBA"/>
</dbReference>
<keyword evidence="1 2" id="KW-0727">SH2 domain</keyword>
<dbReference type="Gene3D" id="1.10.150.50">
    <property type="entry name" value="Transcription Factor, Ets-1"/>
    <property type="match status" value="1"/>
</dbReference>
<feature type="compositionally biased region" description="Basic and acidic residues" evidence="3">
    <location>
        <begin position="308"/>
        <end position="321"/>
    </location>
</feature>
<dbReference type="InParanoid" id="A0A6J2VYS3"/>
<dbReference type="RefSeq" id="XP_030638190.1">
    <property type="nucleotide sequence ID" value="XM_030782330.1"/>
</dbReference>
<dbReference type="FunFam" id="3.30.505.10:FF:000016">
    <property type="entry name" value="B-cell linker protein isoform 2"/>
    <property type="match status" value="1"/>
</dbReference>
<feature type="compositionally biased region" description="Low complexity" evidence="3">
    <location>
        <begin position="346"/>
        <end position="356"/>
    </location>
</feature>
<dbReference type="Proteomes" id="UP000504632">
    <property type="component" value="Chromosome 8"/>
</dbReference>
<dbReference type="InterPro" id="IPR000980">
    <property type="entry name" value="SH2"/>
</dbReference>
<dbReference type="Pfam" id="PF00017">
    <property type="entry name" value="SH2"/>
    <property type="match status" value="1"/>
</dbReference>
<evidence type="ECO:0000313" key="6">
    <source>
        <dbReference type="RefSeq" id="XP_030638190.1"/>
    </source>
</evidence>
<dbReference type="SUPFAM" id="SSF55550">
    <property type="entry name" value="SH2 domain"/>
    <property type="match status" value="1"/>
</dbReference>
<feature type="compositionally biased region" description="Pro residues" evidence="3">
    <location>
        <begin position="278"/>
        <end position="287"/>
    </location>
</feature>
<evidence type="ECO:0000313" key="5">
    <source>
        <dbReference type="Proteomes" id="UP000504632"/>
    </source>
</evidence>
<dbReference type="InterPro" id="IPR001660">
    <property type="entry name" value="SAM"/>
</dbReference>
<name>A0A6J2VYS3_CHACN</name>
<dbReference type="PROSITE" id="PS50001">
    <property type="entry name" value="SH2"/>
    <property type="match status" value="1"/>
</dbReference>
<feature type="region of interest" description="Disordered" evidence="3">
    <location>
        <begin position="83"/>
        <end position="399"/>
    </location>
</feature>
<organism evidence="5 6">
    <name type="scientific">Chanos chanos</name>
    <name type="common">Milkfish</name>
    <name type="synonym">Mugil chanos</name>
    <dbReference type="NCBI Taxonomy" id="29144"/>
    <lineage>
        <taxon>Eukaryota</taxon>
        <taxon>Metazoa</taxon>
        <taxon>Chordata</taxon>
        <taxon>Craniata</taxon>
        <taxon>Vertebrata</taxon>
        <taxon>Euteleostomi</taxon>
        <taxon>Actinopterygii</taxon>
        <taxon>Neopterygii</taxon>
        <taxon>Teleostei</taxon>
        <taxon>Ostariophysi</taxon>
        <taxon>Gonorynchiformes</taxon>
        <taxon>Chanidae</taxon>
        <taxon>Chanos</taxon>
    </lineage>
</organism>
<dbReference type="SMART" id="SM00252">
    <property type="entry name" value="SH2"/>
    <property type="match status" value="1"/>
</dbReference>
<gene>
    <name evidence="6" type="primary">lcp2a</name>
</gene>
<evidence type="ECO:0000256" key="2">
    <source>
        <dbReference type="PROSITE-ProRule" id="PRU00191"/>
    </source>
</evidence>
<protein>
    <submittedName>
        <fullName evidence="6">Lymphocyte cytosolic protein 2a</fullName>
    </submittedName>
</protein>
<feature type="compositionally biased region" description="Basic and acidic residues" evidence="3">
    <location>
        <begin position="90"/>
        <end position="101"/>
    </location>
</feature>